<sequence length="87" mass="9543">MTPAWCARLVLAALLAAAAAVAAVPAEPEETLEDVVKTLKGQVTALLERRQEDYRLLEQSLRHSLEKSSELAALKEDLDRLRSSMSP</sequence>
<organism evidence="2 3">
    <name type="scientific">Frankliniella fusca</name>
    <dbReference type="NCBI Taxonomy" id="407009"/>
    <lineage>
        <taxon>Eukaryota</taxon>
        <taxon>Metazoa</taxon>
        <taxon>Ecdysozoa</taxon>
        <taxon>Arthropoda</taxon>
        <taxon>Hexapoda</taxon>
        <taxon>Insecta</taxon>
        <taxon>Pterygota</taxon>
        <taxon>Neoptera</taxon>
        <taxon>Paraneoptera</taxon>
        <taxon>Thysanoptera</taxon>
        <taxon>Terebrantia</taxon>
        <taxon>Thripoidea</taxon>
        <taxon>Thripidae</taxon>
        <taxon>Frankliniella</taxon>
    </lineage>
</organism>
<evidence type="ECO:0000313" key="2">
    <source>
        <dbReference type="EMBL" id="KAK3921264.1"/>
    </source>
</evidence>
<gene>
    <name evidence="2" type="ORF">KUF71_010479</name>
</gene>
<keyword evidence="3" id="KW-1185">Reference proteome</keyword>
<reference evidence="2" key="1">
    <citation type="submission" date="2021-07" db="EMBL/GenBank/DDBJ databases">
        <authorList>
            <person name="Catto M.A."/>
            <person name="Jacobson A."/>
            <person name="Kennedy G."/>
            <person name="Labadie P."/>
            <person name="Hunt B.G."/>
            <person name="Srinivasan R."/>
        </authorList>
    </citation>
    <scope>NUCLEOTIDE SEQUENCE</scope>
    <source>
        <strain evidence="2">PL_HMW_Pooled</strain>
        <tissue evidence="2">Head</tissue>
    </source>
</reference>
<feature type="chain" id="PRO_5041970816" evidence="1">
    <location>
        <begin position="24"/>
        <end position="87"/>
    </location>
</feature>
<keyword evidence="1" id="KW-0732">Signal</keyword>
<feature type="signal peptide" evidence="1">
    <location>
        <begin position="1"/>
        <end position="23"/>
    </location>
</feature>
<accession>A0AAE1HH56</accession>
<dbReference type="EMBL" id="JAHWGI010001033">
    <property type="protein sequence ID" value="KAK3921264.1"/>
    <property type="molecule type" value="Genomic_DNA"/>
</dbReference>
<evidence type="ECO:0000313" key="3">
    <source>
        <dbReference type="Proteomes" id="UP001219518"/>
    </source>
</evidence>
<comment type="caution">
    <text evidence="2">The sequence shown here is derived from an EMBL/GenBank/DDBJ whole genome shotgun (WGS) entry which is preliminary data.</text>
</comment>
<name>A0AAE1HH56_9NEOP</name>
<reference evidence="2" key="2">
    <citation type="journal article" date="2023" name="BMC Genomics">
        <title>Pest status, molecular evolution, and epigenetic factors derived from the genome assembly of Frankliniella fusca, a thysanopteran phytovirus vector.</title>
        <authorList>
            <person name="Catto M.A."/>
            <person name="Labadie P.E."/>
            <person name="Jacobson A.L."/>
            <person name="Kennedy G.G."/>
            <person name="Srinivasan R."/>
            <person name="Hunt B.G."/>
        </authorList>
    </citation>
    <scope>NUCLEOTIDE SEQUENCE</scope>
    <source>
        <strain evidence="2">PL_HMW_Pooled</strain>
    </source>
</reference>
<dbReference type="Proteomes" id="UP001219518">
    <property type="component" value="Unassembled WGS sequence"/>
</dbReference>
<dbReference type="AlphaFoldDB" id="A0AAE1HH56"/>
<protein>
    <submittedName>
        <fullName evidence="2">Protein scabrous</fullName>
    </submittedName>
</protein>
<proteinExistence type="predicted"/>
<evidence type="ECO:0000256" key="1">
    <source>
        <dbReference type="SAM" id="SignalP"/>
    </source>
</evidence>